<accession>A0A8R1YDU6</accession>
<organism evidence="2 3">
    <name type="scientific">Pristionchus pacificus</name>
    <name type="common">Parasitic nematode worm</name>
    <dbReference type="NCBI Taxonomy" id="54126"/>
    <lineage>
        <taxon>Eukaryota</taxon>
        <taxon>Metazoa</taxon>
        <taxon>Ecdysozoa</taxon>
        <taxon>Nematoda</taxon>
        <taxon>Chromadorea</taxon>
        <taxon>Rhabditida</taxon>
        <taxon>Rhabditina</taxon>
        <taxon>Diplogasteromorpha</taxon>
        <taxon>Diplogasteroidea</taxon>
        <taxon>Neodiplogasteridae</taxon>
        <taxon>Pristionchus</taxon>
    </lineage>
</organism>
<evidence type="ECO:0000256" key="1">
    <source>
        <dbReference type="SAM" id="MobiDB-lite"/>
    </source>
</evidence>
<dbReference type="OrthoDB" id="5862088at2759"/>
<keyword evidence="3" id="KW-1185">Reference proteome</keyword>
<evidence type="ECO:0000313" key="3">
    <source>
        <dbReference type="Proteomes" id="UP000005239"/>
    </source>
</evidence>
<reference evidence="2" key="2">
    <citation type="submission" date="2022-06" db="UniProtKB">
        <authorList>
            <consortium name="EnsemblMetazoa"/>
        </authorList>
    </citation>
    <scope>IDENTIFICATION</scope>
    <source>
        <strain evidence="2">PS312</strain>
    </source>
</reference>
<evidence type="ECO:0000313" key="2">
    <source>
        <dbReference type="EnsemblMetazoa" id="PPA16212.1"/>
    </source>
</evidence>
<feature type="region of interest" description="Disordered" evidence="1">
    <location>
        <begin position="100"/>
        <end position="121"/>
    </location>
</feature>
<sequence>MTSTIASAMATFPFQDQDALRVPSSVSLECTEGDGAHDSPHVLFIDDKKIPVDLIKSIIPNSALVVFPTSLYLNGVLWTYKLHLFRMRGVYKFSIHSKGPHQRLSESSNVAGETYGSTHRNEPARQVRPTILAASITFYGPNNDPKQSIDCVWTELGARYDATTKFTLQQLLALADNGLVRARVCMVAPRSYFDLSTIIDLKPATVPDDKRRLVEEILRGDKPVDVEKPLYSDYRHSCAPDSLIVFLLFREVNAMFGHGRCVIRAHAALHVVPGEQRCTFPGSTASDMRVFIPFVYGLPPPLHEDWQRILHFGRGVLSILTDDALTSFLAQWEAEICRQARALEPTISSTYPLMRLLTDIWICPYGWMPVAKRVVIGRLGDMAHRISDTVPDFWFKEESPKPANSEEERLQNGNNHLPVIMKTMTKHRAHVGNVRKVGIHLNQSGKPDEKINEVAPRVGKKTKKTRLIYTNSTWNSYSLHAWKRQLG</sequence>
<protein>
    <submittedName>
        <fullName evidence="2">Uncharacterized protein</fullName>
    </submittedName>
</protein>
<dbReference type="Proteomes" id="UP000005239">
    <property type="component" value="Unassembled WGS sequence"/>
</dbReference>
<reference evidence="3" key="1">
    <citation type="journal article" date="2008" name="Nat. Genet.">
        <title>The Pristionchus pacificus genome provides a unique perspective on nematode lifestyle and parasitism.</title>
        <authorList>
            <person name="Dieterich C."/>
            <person name="Clifton S.W."/>
            <person name="Schuster L.N."/>
            <person name="Chinwalla A."/>
            <person name="Delehaunty K."/>
            <person name="Dinkelacker I."/>
            <person name="Fulton L."/>
            <person name="Fulton R."/>
            <person name="Godfrey J."/>
            <person name="Minx P."/>
            <person name="Mitreva M."/>
            <person name="Roeseler W."/>
            <person name="Tian H."/>
            <person name="Witte H."/>
            <person name="Yang S.P."/>
            <person name="Wilson R.K."/>
            <person name="Sommer R.J."/>
        </authorList>
    </citation>
    <scope>NUCLEOTIDE SEQUENCE [LARGE SCALE GENOMIC DNA]</scope>
    <source>
        <strain evidence="3">PS312</strain>
    </source>
</reference>
<proteinExistence type="predicted"/>
<feature type="compositionally biased region" description="Polar residues" evidence="1">
    <location>
        <begin position="105"/>
        <end position="118"/>
    </location>
</feature>
<accession>A0A2A6BR46</accession>
<name>A0A2A6BR46_PRIPA</name>
<gene>
    <name evidence="2" type="primary">WBGene00105766</name>
</gene>
<dbReference type="AlphaFoldDB" id="A0A2A6BR46"/>
<dbReference type="EnsemblMetazoa" id="PPA16212.1">
    <property type="protein sequence ID" value="PPA16212.1"/>
    <property type="gene ID" value="WBGene00105766"/>
</dbReference>